<feature type="region of interest" description="Disordered" evidence="1">
    <location>
        <begin position="1"/>
        <end position="22"/>
    </location>
</feature>
<dbReference type="Proteomes" id="UP001165190">
    <property type="component" value="Unassembled WGS sequence"/>
</dbReference>
<reference evidence="2" key="1">
    <citation type="submission" date="2023-05" db="EMBL/GenBank/DDBJ databases">
        <title>Genome and transcriptome analyses reveal genes involved in the formation of fine ridges on petal epidermal cells in Hibiscus trionum.</title>
        <authorList>
            <person name="Koshimizu S."/>
            <person name="Masuda S."/>
            <person name="Ishii T."/>
            <person name="Shirasu K."/>
            <person name="Hoshino A."/>
            <person name="Arita M."/>
        </authorList>
    </citation>
    <scope>NUCLEOTIDE SEQUENCE</scope>
    <source>
        <strain evidence="2">Hamamatsu line</strain>
    </source>
</reference>
<dbReference type="AlphaFoldDB" id="A0A9W7HLD8"/>
<organism evidence="2 3">
    <name type="scientific">Hibiscus trionum</name>
    <name type="common">Flower of an hour</name>
    <dbReference type="NCBI Taxonomy" id="183268"/>
    <lineage>
        <taxon>Eukaryota</taxon>
        <taxon>Viridiplantae</taxon>
        <taxon>Streptophyta</taxon>
        <taxon>Embryophyta</taxon>
        <taxon>Tracheophyta</taxon>
        <taxon>Spermatophyta</taxon>
        <taxon>Magnoliopsida</taxon>
        <taxon>eudicotyledons</taxon>
        <taxon>Gunneridae</taxon>
        <taxon>Pentapetalae</taxon>
        <taxon>rosids</taxon>
        <taxon>malvids</taxon>
        <taxon>Malvales</taxon>
        <taxon>Malvaceae</taxon>
        <taxon>Malvoideae</taxon>
        <taxon>Hibiscus</taxon>
    </lineage>
</organism>
<keyword evidence="3" id="KW-1185">Reference proteome</keyword>
<feature type="compositionally biased region" description="Polar residues" evidence="1">
    <location>
        <begin position="7"/>
        <end position="20"/>
    </location>
</feature>
<accession>A0A9W7HLD8</accession>
<comment type="caution">
    <text evidence="2">The sequence shown here is derived from an EMBL/GenBank/DDBJ whole genome shotgun (WGS) entry which is preliminary data.</text>
</comment>
<dbReference type="OrthoDB" id="10545186at2759"/>
<evidence type="ECO:0000313" key="3">
    <source>
        <dbReference type="Proteomes" id="UP001165190"/>
    </source>
</evidence>
<sequence>MVEHSKQIVNVSSSQEQGATTFEVDIDSDEEIGVRGTRTWDDIISRCNVAILEPASYQEAAKFIEWKEAMKEEIRMISKNDT</sequence>
<evidence type="ECO:0000313" key="2">
    <source>
        <dbReference type="EMBL" id="GMI79226.1"/>
    </source>
</evidence>
<evidence type="ECO:0000256" key="1">
    <source>
        <dbReference type="SAM" id="MobiDB-lite"/>
    </source>
</evidence>
<name>A0A9W7HLD8_HIBTR</name>
<dbReference type="EMBL" id="BSYR01000016">
    <property type="protein sequence ID" value="GMI79226.1"/>
    <property type="molecule type" value="Genomic_DNA"/>
</dbReference>
<gene>
    <name evidence="2" type="ORF">HRI_001591900</name>
</gene>
<proteinExistence type="predicted"/>
<protein>
    <submittedName>
        <fullName evidence="2">Uncharacterized protein</fullName>
    </submittedName>
</protein>